<feature type="repeat" description="WD" evidence="3">
    <location>
        <begin position="567"/>
        <end position="608"/>
    </location>
</feature>
<gene>
    <name evidence="6" type="ORF">BZL54_33915</name>
</gene>
<evidence type="ECO:0000259" key="5">
    <source>
        <dbReference type="Pfam" id="PF20703"/>
    </source>
</evidence>
<organism evidence="6 7">
    <name type="scientific">Burkholderia ubonensis subsp. mesacidophila</name>
    <dbReference type="NCBI Taxonomy" id="265293"/>
    <lineage>
        <taxon>Bacteria</taxon>
        <taxon>Pseudomonadati</taxon>
        <taxon>Pseudomonadota</taxon>
        <taxon>Betaproteobacteria</taxon>
        <taxon>Burkholderiales</taxon>
        <taxon>Burkholderiaceae</taxon>
        <taxon>Burkholderia</taxon>
        <taxon>Burkholderia cepacia complex</taxon>
    </lineage>
</organism>
<dbReference type="GO" id="GO:0017070">
    <property type="term" value="F:U6 snRNA binding"/>
    <property type="evidence" value="ECO:0007669"/>
    <property type="project" value="TreeGrafter"/>
</dbReference>
<feature type="domain" description="Novel STAND NTPase 1" evidence="5">
    <location>
        <begin position="14"/>
        <end position="250"/>
    </location>
</feature>
<evidence type="ECO:0000256" key="1">
    <source>
        <dbReference type="ARBA" id="ARBA00022574"/>
    </source>
</evidence>
<dbReference type="Gene3D" id="2.130.10.10">
    <property type="entry name" value="YVTN repeat-like/Quinoprotein amine dehydrogenase"/>
    <property type="match status" value="5"/>
</dbReference>
<dbReference type="InterPro" id="IPR036322">
    <property type="entry name" value="WD40_repeat_dom_sf"/>
</dbReference>
<feature type="repeat" description="WD" evidence="3">
    <location>
        <begin position="1072"/>
        <end position="1113"/>
    </location>
</feature>
<evidence type="ECO:0000256" key="4">
    <source>
        <dbReference type="SAM" id="Phobius"/>
    </source>
</evidence>
<dbReference type="PRINTS" id="PR00320">
    <property type="entry name" value="GPROTEINBRPT"/>
</dbReference>
<dbReference type="GO" id="GO:0030621">
    <property type="term" value="F:U4 snRNA binding"/>
    <property type="evidence" value="ECO:0007669"/>
    <property type="project" value="TreeGrafter"/>
</dbReference>
<feature type="repeat" description="WD" evidence="3">
    <location>
        <begin position="1029"/>
        <end position="1070"/>
    </location>
</feature>
<dbReference type="Pfam" id="PF00400">
    <property type="entry name" value="WD40"/>
    <property type="match status" value="14"/>
</dbReference>
<evidence type="ECO:0000313" key="6">
    <source>
        <dbReference type="EMBL" id="PCE24299.1"/>
    </source>
</evidence>
<dbReference type="GO" id="GO:0000398">
    <property type="term" value="P:mRNA splicing, via spliceosome"/>
    <property type="evidence" value="ECO:0007669"/>
    <property type="project" value="TreeGrafter"/>
</dbReference>
<dbReference type="SUPFAM" id="SSF52540">
    <property type="entry name" value="P-loop containing nucleoside triphosphate hydrolases"/>
    <property type="match status" value="1"/>
</dbReference>
<feature type="repeat" description="WD" evidence="3">
    <location>
        <begin position="777"/>
        <end position="810"/>
    </location>
</feature>
<dbReference type="InterPro" id="IPR019775">
    <property type="entry name" value="WD40_repeat_CS"/>
</dbReference>
<protein>
    <recommendedName>
        <fullName evidence="5">Novel STAND NTPase 1 domain-containing protein</fullName>
    </recommendedName>
</protein>
<dbReference type="Gene3D" id="3.40.50.300">
    <property type="entry name" value="P-loop containing nucleotide triphosphate hydrolases"/>
    <property type="match status" value="1"/>
</dbReference>
<feature type="repeat" description="WD" evidence="3">
    <location>
        <begin position="987"/>
        <end position="1028"/>
    </location>
</feature>
<dbReference type="PANTHER" id="PTHR19846:SF0">
    <property type="entry name" value="PRE-MRNA PROCESSING FACTOR 4"/>
    <property type="match status" value="1"/>
</dbReference>
<feature type="repeat" description="WD" evidence="3">
    <location>
        <begin position="945"/>
        <end position="986"/>
    </location>
</feature>
<dbReference type="EMBL" id="MTZU01000124">
    <property type="protein sequence ID" value="PCE24299.1"/>
    <property type="molecule type" value="Genomic_DNA"/>
</dbReference>
<dbReference type="InterPro" id="IPR001680">
    <property type="entry name" value="WD40_rpt"/>
</dbReference>
<dbReference type="SMART" id="SM00320">
    <property type="entry name" value="WD40"/>
    <property type="match status" value="14"/>
</dbReference>
<keyword evidence="4" id="KW-0812">Transmembrane</keyword>
<keyword evidence="2" id="KW-0677">Repeat</keyword>
<proteinExistence type="predicted"/>
<dbReference type="SUPFAM" id="SSF50998">
    <property type="entry name" value="Quinoprotein alcohol dehydrogenase-like"/>
    <property type="match status" value="1"/>
</dbReference>
<feature type="repeat" description="WD" evidence="3">
    <location>
        <begin position="904"/>
        <end position="944"/>
    </location>
</feature>
<dbReference type="InterPro" id="IPR015943">
    <property type="entry name" value="WD40/YVTN_repeat-like_dom_sf"/>
</dbReference>
<dbReference type="PROSITE" id="PS00678">
    <property type="entry name" value="WD_REPEATS_1"/>
    <property type="match status" value="7"/>
</dbReference>
<dbReference type="Proteomes" id="UP000217994">
    <property type="component" value="Unassembled WGS sequence"/>
</dbReference>
<evidence type="ECO:0000313" key="7">
    <source>
        <dbReference type="Proteomes" id="UP000217994"/>
    </source>
</evidence>
<keyword evidence="4" id="KW-0472">Membrane</keyword>
<dbReference type="InterPro" id="IPR049052">
    <property type="entry name" value="nSTAND1"/>
</dbReference>
<feature type="repeat" description="WD" evidence="3">
    <location>
        <begin position="651"/>
        <end position="692"/>
    </location>
</feature>
<feature type="transmembrane region" description="Helical" evidence="4">
    <location>
        <begin position="441"/>
        <end position="461"/>
    </location>
</feature>
<dbReference type="GeneID" id="69000421"/>
<dbReference type="InterPro" id="IPR020472">
    <property type="entry name" value="WD40_PAC1"/>
</dbReference>
<dbReference type="Pfam" id="PF20703">
    <property type="entry name" value="nSTAND1"/>
    <property type="match status" value="1"/>
</dbReference>
<dbReference type="AlphaFoldDB" id="A0A2A4EW43"/>
<feature type="repeat" description="WD" evidence="3">
    <location>
        <begin position="735"/>
        <end position="776"/>
    </location>
</feature>
<evidence type="ECO:0000256" key="2">
    <source>
        <dbReference type="ARBA" id="ARBA00022737"/>
    </source>
</evidence>
<dbReference type="CDD" id="cd00200">
    <property type="entry name" value="WD40"/>
    <property type="match status" value="2"/>
</dbReference>
<dbReference type="PROSITE" id="PS50294">
    <property type="entry name" value="WD_REPEATS_REGION"/>
    <property type="match status" value="11"/>
</dbReference>
<evidence type="ECO:0000256" key="3">
    <source>
        <dbReference type="PROSITE-ProRule" id="PRU00221"/>
    </source>
</evidence>
<keyword evidence="4" id="KW-1133">Transmembrane helix</keyword>
<name>A0A2A4EW43_9BURK</name>
<feature type="repeat" description="WD" evidence="3">
    <location>
        <begin position="819"/>
        <end position="860"/>
    </location>
</feature>
<keyword evidence="1 3" id="KW-0853">WD repeat</keyword>
<feature type="repeat" description="WD" evidence="3">
    <location>
        <begin position="609"/>
        <end position="650"/>
    </location>
</feature>
<dbReference type="PROSITE" id="PS50082">
    <property type="entry name" value="WD_REPEATS_2"/>
    <property type="match status" value="13"/>
</dbReference>
<dbReference type="InterPro" id="IPR011047">
    <property type="entry name" value="Quinoprotein_ADH-like_sf"/>
</dbReference>
<reference evidence="6 7" key="1">
    <citation type="submission" date="2017-01" db="EMBL/GenBank/DDBJ databases">
        <title>Whole-Genome Shotgun Sequencing of Two beta-Proteobacterial Species in Search of the Bulgecin Biosynthetic Cluster.</title>
        <authorList>
            <person name="Horsman M.E."/>
            <person name="Marous D.R."/>
            <person name="Li R."/>
            <person name="Oliver R.A."/>
            <person name="Byun B."/>
            <person name="Emrich S.J."/>
            <person name="Boggess B."/>
            <person name="Townsend C.A."/>
            <person name="Mobashery S."/>
        </authorList>
    </citation>
    <scope>NUCLEOTIDE SEQUENCE [LARGE SCALE GENOMIC DNA]</scope>
    <source>
        <strain evidence="6 7">ATCC 31433</strain>
    </source>
</reference>
<feature type="repeat" description="WD" evidence="3">
    <location>
        <begin position="862"/>
        <end position="903"/>
    </location>
</feature>
<accession>A0A2A4EW43</accession>
<dbReference type="PANTHER" id="PTHR19846">
    <property type="entry name" value="WD40 REPEAT PROTEIN"/>
    <property type="match status" value="1"/>
</dbReference>
<dbReference type="RefSeq" id="WP_084903707.1">
    <property type="nucleotide sequence ID" value="NZ_CP020737.1"/>
</dbReference>
<dbReference type="SUPFAM" id="SSF50978">
    <property type="entry name" value="WD40 repeat-like"/>
    <property type="match status" value="1"/>
</dbReference>
<dbReference type="InterPro" id="IPR027417">
    <property type="entry name" value="P-loop_NTPase"/>
</dbReference>
<sequence length="1150" mass="126209">MLGPGREALTPDNPWPGLDPFDEADRAYFFGRTVESRELYRLVQRENLTVLLGRSGLGKTSLLKAGLFPLLRDHDYLPVYVRLDHAENAPPLTEQVFRTLQTECEAYHVHATQPVADESLWSFFHRRDVEFWSARNRPVTPVIVLDQFEEIFTSGLDADGSRNRLAQFVASLGNLVENHPPETVAQALEADPSHAGRFEFKRSRAKLLLSFREDFLAEVESLKEQIPSLMYNRFRLLAMDGAQAYRVVTEAGGHLVNDESARSIIRLAWQNKATPPVDRSEFERIEIDPALLSVMCSELNRKRRESRPPRESITFDLIERADGEILSGFYARSMDGCDPHLRAFVEDELITDRGYRDSYDFDDALARPGVSAQGLEQLVRRRLLRIDERRDVRRIELTHDVLTRVVKDSRDNRRASEAEQAAHAREQAALAQQRVNRRNSFFVLVGALSAAALIVVAAVSVRQSYALRTRTQHDALIASADKLENRQYDTALLLHLEALRMSNTRPDAMAFIPRFLRQPAISAYLHGHRKPVFSVAFSEDGKTLASGSYDGSVMLWDVEQHKPIANMTGHGEEVYGVAFRPHARQVASANEDGTVTLWDVDSRKSVAVFRGHQGTVTSVAFSPDGKLLASGGADRTIMIWSVESGRPVATLDGHTDMVTGVTFSPDGTRVASSSWDGTVAIWALSDNTRQRSLPVHIGKVLSVAFSPDGKYLALSGANGSVVVLNTDSYAGVRFFVGHTAAVHAVSFSPDGRRIVSAGADRSLIVWDILTGAPTATLKGHSAMIFSAAFSPDGLRLASSGADQSVILWELPDTRFAAPLQDLDGRVMSLAFSADGKHLASSGSDNAITIWDVETRKRVATLPRLHKNMVSSIAVSPDGKWLASGSWDGTVALWDLDHATPLKSFDASSGRISGVAFSHDGRFVAGAGESAVTIWDVNAHRPPATLPIQAGPYLSVAFSPDGTTLAIASAKHGVLLWDINSHRQIARLEKHGDAVSSVAFSRDGTRLASSSWDGTVCLWNTTDNTLLATLEAHSEPVLGVAFSPDGTQLASVGWDKKVIVWDLNRETPVATVLEGHDERLQSVAFSPDGIHVASGGLDSKIMLWRVDPAAATSEACRIANRNLSCDEWKRYVRTGSYHKTCASLPAPEKCD</sequence>
<feature type="repeat" description="WD" evidence="3">
    <location>
        <begin position="525"/>
        <end position="566"/>
    </location>
</feature>
<comment type="caution">
    <text evidence="6">The sequence shown here is derived from an EMBL/GenBank/DDBJ whole genome shotgun (WGS) entry which is preliminary data.</text>
</comment>